<comment type="caution">
    <text evidence="2">The sequence shown here is derived from an EMBL/GenBank/DDBJ whole genome shotgun (WGS) entry which is preliminary data.</text>
</comment>
<feature type="region of interest" description="Disordered" evidence="1">
    <location>
        <begin position="32"/>
        <end position="52"/>
    </location>
</feature>
<sequence length="52" mass="6176">PSDLSFAQTYEDWLEDFSYSTSKRLLCNFKPNGSQPDRYQPRQTLKTLNERC</sequence>
<gene>
    <name evidence="2" type="ORF">NPIL_61831</name>
</gene>
<organism evidence="2 3">
    <name type="scientific">Nephila pilipes</name>
    <name type="common">Giant wood spider</name>
    <name type="synonym">Nephila maculata</name>
    <dbReference type="NCBI Taxonomy" id="299642"/>
    <lineage>
        <taxon>Eukaryota</taxon>
        <taxon>Metazoa</taxon>
        <taxon>Ecdysozoa</taxon>
        <taxon>Arthropoda</taxon>
        <taxon>Chelicerata</taxon>
        <taxon>Arachnida</taxon>
        <taxon>Araneae</taxon>
        <taxon>Araneomorphae</taxon>
        <taxon>Entelegynae</taxon>
        <taxon>Araneoidea</taxon>
        <taxon>Nephilidae</taxon>
        <taxon>Nephila</taxon>
    </lineage>
</organism>
<evidence type="ECO:0000256" key="1">
    <source>
        <dbReference type="SAM" id="MobiDB-lite"/>
    </source>
</evidence>
<accession>A0A8X6PWH9</accession>
<dbReference type="AlphaFoldDB" id="A0A8X6PWH9"/>
<name>A0A8X6PWH9_NEPPI</name>
<evidence type="ECO:0000313" key="2">
    <source>
        <dbReference type="EMBL" id="GFT93462.1"/>
    </source>
</evidence>
<dbReference type="Proteomes" id="UP000887013">
    <property type="component" value="Unassembled WGS sequence"/>
</dbReference>
<proteinExistence type="predicted"/>
<keyword evidence="3" id="KW-1185">Reference proteome</keyword>
<dbReference type="EMBL" id="BMAW01074723">
    <property type="protein sequence ID" value="GFT93462.1"/>
    <property type="molecule type" value="Genomic_DNA"/>
</dbReference>
<reference evidence="2" key="1">
    <citation type="submission" date="2020-08" db="EMBL/GenBank/DDBJ databases">
        <title>Multicomponent nature underlies the extraordinary mechanical properties of spider dragline silk.</title>
        <authorList>
            <person name="Kono N."/>
            <person name="Nakamura H."/>
            <person name="Mori M."/>
            <person name="Yoshida Y."/>
            <person name="Ohtoshi R."/>
            <person name="Malay A.D."/>
            <person name="Moran D.A.P."/>
            <person name="Tomita M."/>
            <person name="Numata K."/>
            <person name="Arakawa K."/>
        </authorList>
    </citation>
    <scope>NUCLEOTIDE SEQUENCE</scope>
</reference>
<feature type="non-terminal residue" evidence="2">
    <location>
        <position position="1"/>
    </location>
</feature>
<protein>
    <submittedName>
        <fullName evidence="2">Uncharacterized protein</fullName>
    </submittedName>
</protein>
<evidence type="ECO:0000313" key="3">
    <source>
        <dbReference type="Proteomes" id="UP000887013"/>
    </source>
</evidence>